<dbReference type="OrthoDB" id="421374at2759"/>
<accession>A0A9P6EE45</accession>
<dbReference type="GO" id="GO:0004402">
    <property type="term" value="F:histone acetyltransferase activity"/>
    <property type="evidence" value="ECO:0007669"/>
    <property type="project" value="InterPro"/>
</dbReference>
<keyword evidence="4" id="KW-1185">Reference proteome</keyword>
<name>A0A9P6EE45_9AGAR</name>
<protein>
    <submittedName>
        <fullName evidence="3">Transcription factor IIIC subunit delta N-term-domain-containing protein</fullName>
    </submittedName>
</protein>
<dbReference type="Gene3D" id="2.130.10.10">
    <property type="entry name" value="YVTN repeat-like/Quinoprotein amine dehydrogenase"/>
    <property type="match status" value="1"/>
</dbReference>
<dbReference type="PANTHER" id="PTHR15496:SF2">
    <property type="entry name" value="GENERAL TRANSCRIPTION FACTOR 3C POLYPEPTIDE 4"/>
    <property type="match status" value="1"/>
</dbReference>
<proteinExistence type="predicted"/>
<evidence type="ECO:0000313" key="3">
    <source>
        <dbReference type="EMBL" id="KAF9527262.1"/>
    </source>
</evidence>
<dbReference type="GO" id="GO:0006384">
    <property type="term" value="P:transcription initiation at RNA polymerase III promoter"/>
    <property type="evidence" value="ECO:0007669"/>
    <property type="project" value="InterPro"/>
</dbReference>
<reference evidence="3" key="1">
    <citation type="submission" date="2020-11" db="EMBL/GenBank/DDBJ databases">
        <authorList>
            <consortium name="DOE Joint Genome Institute"/>
            <person name="Ahrendt S."/>
            <person name="Riley R."/>
            <person name="Andreopoulos W."/>
            <person name="Labutti K."/>
            <person name="Pangilinan J."/>
            <person name="Ruiz-Duenas F.J."/>
            <person name="Barrasa J.M."/>
            <person name="Sanchez-Garcia M."/>
            <person name="Camarero S."/>
            <person name="Miyauchi S."/>
            <person name="Serrano A."/>
            <person name="Linde D."/>
            <person name="Babiker R."/>
            <person name="Drula E."/>
            <person name="Ayuso-Fernandez I."/>
            <person name="Pacheco R."/>
            <person name="Padilla G."/>
            <person name="Ferreira P."/>
            <person name="Barriuso J."/>
            <person name="Kellner H."/>
            <person name="Castanera R."/>
            <person name="Alfaro M."/>
            <person name="Ramirez L."/>
            <person name="Pisabarro A.G."/>
            <person name="Kuo A."/>
            <person name="Tritt A."/>
            <person name="Lipzen A."/>
            <person name="He G."/>
            <person name="Yan M."/>
            <person name="Ng V."/>
            <person name="Cullen D."/>
            <person name="Martin F."/>
            <person name="Rosso M.-N."/>
            <person name="Henrissat B."/>
            <person name="Hibbett D."/>
            <person name="Martinez A.T."/>
            <person name="Grigoriev I.V."/>
        </authorList>
    </citation>
    <scope>NUCLEOTIDE SEQUENCE</scope>
    <source>
        <strain evidence="3">CBS 506.95</strain>
    </source>
</reference>
<dbReference type="Pfam" id="PF12657">
    <property type="entry name" value="TFIIIC_delta"/>
    <property type="match status" value="1"/>
</dbReference>
<dbReference type="Pfam" id="PF12660">
    <property type="entry name" value="zf-TFIIIC"/>
    <property type="match status" value="1"/>
</dbReference>
<dbReference type="GO" id="GO:0000127">
    <property type="term" value="C:transcription factor TFIIIC complex"/>
    <property type="evidence" value="ECO:0007669"/>
    <property type="project" value="InterPro"/>
</dbReference>
<dbReference type="InterPro" id="IPR024761">
    <property type="entry name" value="TFIIIC_delta_N"/>
</dbReference>
<evidence type="ECO:0000313" key="4">
    <source>
        <dbReference type="Proteomes" id="UP000807306"/>
    </source>
</evidence>
<dbReference type="InterPro" id="IPR036322">
    <property type="entry name" value="WD40_repeat_dom_sf"/>
</dbReference>
<dbReference type="SUPFAM" id="SSF50978">
    <property type="entry name" value="WD40 repeat-like"/>
    <property type="match status" value="1"/>
</dbReference>
<dbReference type="EMBL" id="MU157863">
    <property type="protein sequence ID" value="KAF9527262.1"/>
    <property type="molecule type" value="Genomic_DNA"/>
</dbReference>
<dbReference type="InterPro" id="IPR024764">
    <property type="entry name" value="TFIIIC_Znf"/>
</dbReference>
<evidence type="ECO:0000259" key="1">
    <source>
        <dbReference type="Pfam" id="PF12657"/>
    </source>
</evidence>
<dbReference type="AlphaFoldDB" id="A0A9P6EE45"/>
<dbReference type="PANTHER" id="PTHR15496">
    <property type="entry name" value="GENERAL TRANSCRIPTION FACTOR 3C POLYPEPTIDE 4 FAMILY"/>
    <property type="match status" value="1"/>
</dbReference>
<organism evidence="3 4">
    <name type="scientific">Crepidotus variabilis</name>
    <dbReference type="NCBI Taxonomy" id="179855"/>
    <lineage>
        <taxon>Eukaryota</taxon>
        <taxon>Fungi</taxon>
        <taxon>Dikarya</taxon>
        <taxon>Basidiomycota</taxon>
        <taxon>Agaricomycotina</taxon>
        <taxon>Agaricomycetes</taxon>
        <taxon>Agaricomycetidae</taxon>
        <taxon>Agaricales</taxon>
        <taxon>Agaricineae</taxon>
        <taxon>Crepidotaceae</taxon>
        <taxon>Crepidotus</taxon>
    </lineage>
</organism>
<feature type="domain" description="Transcription factor IIIC putative zinc-finger" evidence="2">
    <location>
        <begin position="708"/>
        <end position="802"/>
    </location>
</feature>
<dbReference type="InterPro" id="IPR015943">
    <property type="entry name" value="WD40/YVTN_repeat-like_dom_sf"/>
</dbReference>
<comment type="caution">
    <text evidence="3">The sequence shown here is derived from an EMBL/GenBank/DDBJ whole genome shotgun (WGS) entry which is preliminary data.</text>
</comment>
<feature type="domain" description="Transcription factor IIIC 90kDa subunit N-terminal" evidence="1">
    <location>
        <begin position="32"/>
        <end position="398"/>
    </location>
</feature>
<dbReference type="InterPro" id="IPR044230">
    <property type="entry name" value="GTF3C4"/>
</dbReference>
<gene>
    <name evidence="3" type="ORF">CPB83DRAFT_856651</name>
</gene>
<evidence type="ECO:0000259" key="2">
    <source>
        <dbReference type="Pfam" id="PF12660"/>
    </source>
</evidence>
<sequence>MPQTTELDGHFVYTALSVPVVVNNPFFKSLQWSPDGQILFMTKDTVHIFTSQLGVNFDLDAIGNSLSEKDNTSIEWFKTVIELAGTTETGWAELDPDLATLSLGGLDRSIMAVAISPCGVSANGGCTVAVLTANFDLHLFAAKKNFLKGQWTHRLDFTSYLLTNVDKSSANEFSNPALLQAQITSIEWTPGITFSEQPAPYLDTSLLITGCRAGYVQIFRYMEAHQPEHLGSLSVSQYWITHLAFDTWDLEEAHRYCGHIAYAASDGSVGLIKINQTVEPQARYQLVPTFKIDVSMISAPRFVNVPGESVGITSLQWVHCVGRSPILVSSVPGLLKLFSASDSPSDTYWTGHLTIRLRTQKVCRDSSSLHPVSGISYLSKIDTLIVTLYDGSFHVVKNLSLAPIYAVTTPTSNGEVTRLDTESNAMHPTSHLLSKVGRTVFERVDGGDVDYMDSARIYGSTSYGDNSTFLWAYEKERPSDFSYKQDSKHSSMFVVARLWPSGEDIQLLEDIHSVLNNAKASTGFSPLYTLRPYFIQLQDRERLNRLHTQLLNILRPPSAEDFSKDNILAPWSSDLDSDFKPDLRLSFATHLYGWDQVLALKMRLSLADFIWKNTTGEVQTECGLVAQTILQSISTFNLQTLIRHLLAVSALIKNEDIPLIARLVAQTQTFGYPSHIIDEGQQLASILSAFKNTSTPGSSTPFLLAAVLNETCLACKADILYNSPTSAPCPNGHNWTRCTVTGLVLSTPWVRTCVGCSRKALLPPSVLSKKVGQALPETAAGSWIATELLEAVNKCLFCSNVFVSIL</sequence>
<dbReference type="Proteomes" id="UP000807306">
    <property type="component" value="Unassembled WGS sequence"/>
</dbReference>